<dbReference type="AlphaFoldDB" id="A0AAV8Z0E0"/>
<keyword evidence="11 12" id="KW-0407">Ion channel</keyword>
<keyword evidence="8 12" id="KW-0406">Ion transport</keyword>
<evidence type="ECO:0000256" key="13">
    <source>
        <dbReference type="SAM" id="Phobius"/>
    </source>
</evidence>
<protein>
    <recommendedName>
        <fullName evidence="16">Sodium channel protein Nach</fullName>
    </recommendedName>
</protein>
<evidence type="ECO:0000256" key="7">
    <source>
        <dbReference type="ARBA" id="ARBA00023053"/>
    </source>
</evidence>
<organism evidence="14 15">
    <name type="scientific">Aromia moschata</name>
    <dbReference type="NCBI Taxonomy" id="1265417"/>
    <lineage>
        <taxon>Eukaryota</taxon>
        <taxon>Metazoa</taxon>
        <taxon>Ecdysozoa</taxon>
        <taxon>Arthropoda</taxon>
        <taxon>Hexapoda</taxon>
        <taxon>Insecta</taxon>
        <taxon>Pterygota</taxon>
        <taxon>Neoptera</taxon>
        <taxon>Endopterygota</taxon>
        <taxon>Coleoptera</taxon>
        <taxon>Polyphaga</taxon>
        <taxon>Cucujiformia</taxon>
        <taxon>Chrysomeloidea</taxon>
        <taxon>Cerambycidae</taxon>
        <taxon>Cerambycinae</taxon>
        <taxon>Callichromatini</taxon>
        <taxon>Aromia</taxon>
    </lineage>
</organism>
<evidence type="ECO:0008006" key="16">
    <source>
        <dbReference type="Google" id="ProtNLM"/>
    </source>
</evidence>
<feature type="non-terminal residue" evidence="14">
    <location>
        <position position="1"/>
    </location>
</feature>
<evidence type="ECO:0000313" key="14">
    <source>
        <dbReference type="EMBL" id="KAJ8956497.1"/>
    </source>
</evidence>
<evidence type="ECO:0000256" key="2">
    <source>
        <dbReference type="ARBA" id="ARBA00007193"/>
    </source>
</evidence>
<keyword evidence="10 12" id="KW-0739">Sodium transport</keyword>
<keyword evidence="15" id="KW-1185">Reference proteome</keyword>
<dbReference type="EMBL" id="JAPWTK010000029">
    <property type="protein sequence ID" value="KAJ8956497.1"/>
    <property type="molecule type" value="Genomic_DNA"/>
</dbReference>
<dbReference type="Pfam" id="PF00858">
    <property type="entry name" value="ASC"/>
    <property type="match status" value="1"/>
</dbReference>
<dbReference type="Gene3D" id="1.10.287.770">
    <property type="entry name" value="YojJ-like"/>
    <property type="match status" value="1"/>
</dbReference>
<name>A0AAV8Z0E0_9CUCU</name>
<evidence type="ECO:0000256" key="3">
    <source>
        <dbReference type="ARBA" id="ARBA00022448"/>
    </source>
</evidence>
<dbReference type="Gene3D" id="1.10.287.820">
    <property type="entry name" value="Acid-sensing ion channel domain"/>
    <property type="match status" value="1"/>
</dbReference>
<evidence type="ECO:0000256" key="5">
    <source>
        <dbReference type="ARBA" id="ARBA00022692"/>
    </source>
</evidence>
<keyword evidence="4 12" id="KW-0894">Sodium channel</keyword>
<dbReference type="PANTHER" id="PTHR11690">
    <property type="entry name" value="AMILORIDE-SENSITIVE SODIUM CHANNEL-RELATED"/>
    <property type="match status" value="1"/>
</dbReference>
<evidence type="ECO:0000256" key="8">
    <source>
        <dbReference type="ARBA" id="ARBA00023065"/>
    </source>
</evidence>
<keyword evidence="5 12" id="KW-0812">Transmembrane</keyword>
<gene>
    <name evidence="14" type="ORF">NQ318_019215</name>
</gene>
<evidence type="ECO:0000313" key="15">
    <source>
        <dbReference type="Proteomes" id="UP001162162"/>
    </source>
</evidence>
<accession>A0AAV8Z0E0</accession>
<dbReference type="Proteomes" id="UP001162162">
    <property type="component" value="Unassembled WGS sequence"/>
</dbReference>
<evidence type="ECO:0000256" key="10">
    <source>
        <dbReference type="ARBA" id="ARBA00023201"/>
    </source>
</evidence>
<feature type="transmembrane region" description="Helical" evidence="13">
    <location>
        <begin position="257"/>
        <end position="284"/>
    </location>
</feature>
<proteinExistence type="inferred from homology"/>
<evidence type="ECO:0000256" key="9">
    <source>
        <dbReference type="ARBA" id="ARBA00023136"/>
    </source>
</evidence>
<keyword evidence="3 12" id="KW-0813">Transport</keyword>
<dbReference type="GO" id="GO:0005886">
    <property type="term" value="C:plasma membrane"/>
    <property type="evidence" value="ECO:0007669"/>
    <property type="project" value="TreeGrafter"/>
</dbReference>
<evidence type="ECO:0000256" key="6">
    <source>
        <dbReference type="ARBA" id="ARBA00022989"/>
    </source>
</evidence>
<keyword evidence="9 13" id="KW-0472">Membrane</keyword>
<sequence>VHPSLSGNLVTFQTKHKPDWTLILTELGVCFTVNSKFTNIISLKNIDAVTKEDPKAEILRCHYLNGLCYARYDSDANRPLKYYIHSYLDIVHENYDSFHEVDESEELEINYRMIETVSSPDIRYLSPTQRRCRYDDEPLTNDISAYSTSICHIICRYNLALKLCGCKPFFYHFLAGKTCDIKGLLCLSKYADRITQPPSQIGCKCPQPCDLITYFPQVPKSTKWERGFFDQKITFRWGLLPPTTKYRRDILFGFGDLVVSIGGTVALFLGISFISIMEIIFLTLENIVKQYRKRQLEKIKRLFVPYVRSEN</sequence>
<evidence type="ECO:0000256" key="11">
    <source>
        <dbReference type="ARBA" id="ARBA00023303"/>
    </source>
</evidence>
<evidence type="ECO:0000256" key="4">
    <source>
        <dbReference type="ARBA" id="ARBA00022461"/>
    </source>
</evidence>
<keyword evidence="7" id="KW-0915">Sodium</keyword>
<dbReference type="PANTHER" id="PTHR11690:SF240">
    <property type="entry name" value="PICKPOCKET 25-RELATED"/>
    <property type="match status" value="1"/>
</dbReference>
<keyword evidence="6 13" id="KW-1133">Transmembrane helix</keyword>
<comment type="caution">
    <text evidence="14">The sequence shown here is derived from an EMBL/GenBank/DDBJ whole genome shotgun (WGS) entry which is preliminary data.</text>
</comment>
<comment type="similarity">
    <text evidence="2 12">Belongs to the amiloride-sensitive sodium channel (TC 1.A.6) family.</text>
</comment>
<dbReference type="GO" id="GO:0015280">
    <property type="term" value="F:ligand-gated sodium channel activity"/>
    <property type="evidence" value="ECO:0007669"/>
    <property type="project" value="TreeGrafter"/>
</dbReference>
<evidence type="ECO:0000256" key="12">
    <source>
        <dbReference type="RuleBase" id="RU000679"/>
    </source>
</evidence>
<comment type="subcellular location">
    <subcellularLocation>
        <location evidence="1">Membrane</location>
        <topology evidence="1">Multi-pass membrane protein</topology>
    </subcellularLocation>
</comment>
<dbReference type="InterPro" id="IPR001873">
    <property type="entry name" value="ENaC"/>
</dbReference>
<reference evidence="14" key="1">
    <citation type="journal article" date="2023" name="Insect Mol. Biol.">
        <title>Genome sequencing provides insights into the evolution of gene families encoding plant cell wall-degrading enzymes in longhorned beetles.</title>
        <authorList>
            <person name="Shin N.R."/>
            <person name="Okamura Y."/>
            <person name="Kirsch R."/>
            <person name="Pauchet Y."/>
        </authorList>
    </citation>
    <scope>NUCLEOTIDE SEQUENCE</scope>
    <source>
        <strain evidence="14">AMC_N1</strain>
    </source>
</reference>
<evidence type="ECO:0000256" key="1">
    <source>
        <dbReference type="ARBA" id="ARBA00004141"/>
    </source>
</evidence>